<dbReference type="PANTHER" id="PTHR46538:SF3">
    <property type="entry name" value="PROTEIN KINASE DOMAIN-CONTAINING PROTEIN"/>
    <property type="match status" value="1"/>
</dbReference>
<evidence type="ECO:0000256" key="9">
    <source>
        <dbReference type="SAM" id="MobiDB-lite"/>
    </source>
</evidence>
<dbReference type="FunFam" id="1.10.510.10:FF:001298">
    <property type="entry name" value="STE20-like kinase"/>
    <property type="match status" value="1"/>
</dbReference>
<accession>A0A7M5UUE6</accession>
<dbReference type="GO" id="GO:0004674">
    <property type="term" value="F:protein serine/threonine kinase activity"/>
    <property type="evidence" value="ECO:0007669"/>
    <property type="project" value="UniProtKB-KW"/>
</dbReference>
<evidence type="ECO:0000256" key="4">
    <source>
        <dbReference type="ARBA" id="ARBA00022741"/>
    </source>
</evidence>
<feature type="compositionally biased region" description="Basic and acidic residues" evidence="9">
    <location>
        <begin position="373"/>
        <end position="400"/>
    </location>
</feature>
<dbReference type="Gene3D" id="1.10.510.10">
    <property type="entry name" value="Transferase(Phosphotransferase) domain 1"/>
    <property type="match status" value="1"/>
</dbReference>
<dbReference type="OrthoDB" id="10027016at2759"/>
<dbReference type="EnsemblMetazoa" id="CLYHEMT002798.1">
    <property type="protein sequence ID" value="CLYHEMP002798.1"/>
    <property type="gene ID" value="CLYHEMG002798"/>
</dbReference>
<dbReference type="PROSITE" id="PS00107">
    <property type="entry name" value="PROTEIN_KINASE_ATP"/>
    <property type="match status" value="1"/>
</dbReference>
<feature type="compositionally biased region" description="Polar residues" evidence="9">
    <location>
        <begin position="970"/>
        <end position="994"/>
    </location>
</feature>
<evidence type="ECO:0000259" key="10">
    <source>
        <dbReference type="PROSITE" id="PS50011"/>
    </source>
</evidence>
<feature type="domain" description="Protein kinase" evidence="10">
    <location>
        <begin position="31"/>
        <end position="289"/>
    </location>
</feature>
<evidence type="ECO:0000256" key="5">
    <source>
        <dbReference type="ARBA" id="ARBA00022777"/>
    </source>
</evidence>
<protein>
    <recommendedName>
        <fullName evidence="10">Protein kinase domain-containing protein</fullName>
    </recommendedName>
</protein>
<evidence type="ECO:0000256" key="2">
    <source>
        <dbReference type="ARBA" id="ARBA00022553"/>
    </source>
</evidence>
<keyword evidence="1" id="KW-0723">Serine/threonine-protein kinase</keyword>
<feature type="binding site" evidence="7">
    <location>
        <position position="60"/>
    </location>
    <ligand>
        <name>ATP</name>
        <dbReference type="ChEBI" id="CHEBI:30616"/>
    </ligand>
</feature>
<evidence type="ECO:0000256" key="8">
    <source>
        <dbReference type="SAM" id="Coils"/>
    </source>
</evidence>
<feature type="coiled-coil region" evidence="8">
    <location>
        <begin position="565"/>
        <end position="680"/>
    </location>
</feature>
<keyword evidence="4 7" id="KW-0547">Nucleotide-binding</keyword>
<name>A0A7M5UUE6_9CNID</name>
<feature type="compositionally biased region" description="Basic and acidic residues" evidence="9">
    <location>
        <begin position="808"/>
        <end position="826"/>
    </location>
</feature>
<evidence type="ECO:0000256" key="3">
    <source>
        <dbReference type="ARBA" id="ARBA00022679"/>
    </source>
</evidence>
<keyword evidence="12" id="KW-1185">Reference proteome</keyword>
<evidence type="ECO:0000256" key="1">
    <source>
        <dbReference type="ARBA" id="ARBA00022527"/>
    </source>
</evidence>
<dbReference type="GeneID" id="136817949"/>
<dbReference type="InterPro" id="IPR000719">
    <property type="entry name" value="Prot_kinase_dom"/>
</dbReference>
<dbReference type="InterPro" id="IPR022165">
    <property type="entry name" value="PKK"/>
</dbReference>
<organism evidence="11 12">
    <name type="scientific">Clytia hemisphaerica</name>
    <dbReference type="NCBI Taxonomy" id="252671"/>
    <lineage>
        <taxon>Eukaryota</taxon>
        <taxon>Metazoa</taxon>
        <taxon>Cnidaria</taxon>
        <taxon>Hydrozoa</taxon>
        <taxon>Hydroidolina</taxon>
        <taxon>Leptothecata</taxon>
        <taxon>Obeliida</taxon>
        <taxon>Clytiidae</taxon>
        <taxon>Clytia</taxon>
    </lineage>
</organism>
<dbReference type="RefSeq" id="XP_066930399.1">
    <property type="nucleotide sequence ID" value="XM_067074298.1"/>
</dbReference>
<dbReference type="Pfam" id="PF12474">
    <property type="entry name" value="PKK"/>
    <property type="match status" value="2"/>
</dbReference>
<reference evidence="11" key="1">
    <citation type="submission" date="2021-01" db="UniProtKB">
        <authorList>
            <consortium name="EnsemblMetazoa"/>
        </authorList>
    </citation>
    <scope>IDENTIFICATION</scope>
</reference>
<feature type="compositionally biased region" description="Basic and acidic residues" evidence="9">
    <location>
        <begin position="427"/>
        <end position="455"/>
    </location>
</feature>
<feature type="region of interest" description="Disordered" evidence="9">
    <location>
        <begin position="808"/>
        <end position="859"/>
    </location>
</feature>
<evidence type="ECO:0000256" key="6">
    <source>
        <dbReference type="ARBA" id="ARBA00022840"/>
    </source>
</evidence>
<evidence type="ECO:0000256" key="7">
    <source>
        <dbReference type="PROSITE-ProRule" id="PRU10141"/>
    </source>
</evidence>
<dbReference type="GO" id="GO:0005524">
    <property type="term" value="F:ATP binding"/>
    <property type="evidence" value="ECO:0007669"/>
    <property type="project" value="UniProtKB-UniRule"/>
</dbReference>
<feature type="compositionally biased region" description="Basic and acidic residues" evidence="9">
    <location>
        <begin position="835"/>
        <end position="844"/>
    </location>
</feature>
<feature type="region of interest" description="Disordered" evidence="9">
    <location>
        <begin position="967"/>
        <end position="1001"/>
    </location>
</feature>
<dbReference type="Gene3D" id="3.30.200.20">
    <property type="entry name" value="Phosphorylase Kinase, domain 1"/>
    <property type="match status" value="1"/>
</dbReference>
<keyword evidence="8" id="KW-0175">Coiled coil</keyword>
<dbReference type="InterPro" id="IPR017441">
    <property type="entry name" value="Protein_kinase_ATP_BS"/>
</dbReference>
<evidence type="ECO:0000313" key="11">
    <source>
        <dbReference type="EnsemblMetazoa" id="CLYHEMP002798.1"/>
    </source>
</evidence>
<dbReference type="Pfam" id="PF00069">
    <property type="entry name" value="Pkinase"/>
    <property type="match status" value="1"/>
</dbReference>
<dbReference type="Proteomes" id="UP000594262">
    <property type="component" value="Unplaced"/>
</dbReference>
<dbReference type="PANTHER" id="PTHR46538">
    <property type="entry name" value="PROTEIN KINASE DOMAIN-CONTAINING PROTEIN"/>
    <property type="match status" value="1"/>
</dbReference>
<dbReference type="PROSITE" id="PS00108">
    <property type="entry name" value="PROTEIN_KINASE_ST"/>
    <property type="match status" value="1"/>
</dbReference>
<keyword evidence="5" id="KW-0418">Kinase</keyword>
<feature type="compositionally biased region" description="Basic and acidic residues" evidence="9">
    <location>
        <begin position="485"/>
        <end position="494"/>
    </location>
</feature>
<dbReference type="InterPro" id="IPR008271">
    <property type="entry name" value="Ser/Thr_kinase_AS"/>
</dbReference>
<dbReference type="InterPro" id="IPR011009">
    <property type="entry name" value="Kinase-like_dom_sf"/>
</dbReference>
<keyword evidence="3" id="KW-0808">Transferase</keyword>
<keyword evidence="2" id="KW-0597">Phosphoprotein</keyword>
<proteinExistence type="predicted"/>
<keyword evidence="6 7" id="KW-0067">ATP-binding</keyword>
<evidence type="ECO:0000313" key="12">
    <source>
        <dbReference type="Proteomes" id="UP000594262"/>
    </source>
</evidence>
<sequence>MSSFWSKLFKPAAKNKVYKYLTKGVDPNEIWEICGELGDGTFGKVYKAKRKSDGALTAAKIVDIKNEQDLDDFMVEIDILAECKHKYVVNLFETYYFEDKLWMMLEFCPGGAMDDIILDLERGLDETTIKSLCRQMVEGLAFLHSCGVIHRDLKAGNVLLTETGDIKLADFGVSAKCKTAQGRRNTFIGTPYWMAPEVVVTETMHDETYDNKADVWSLGITLIEFAEMQPPSHEMHPMRVLMRITKSDPPTLQHRKKWSADFHNFLAVCVNKDPNQRPSMEELLEHPFIRDVKDTQPVIDLYREAKAEVVETLDDLPEDSDGSFVEISTPKLEKSTSSHTLDSCSIISEESDSSPKDSSTSTGSAIPPMPIRKMKDLTGDTNLNEDKDKFPKSEVKKDIPKQPQSPELTGFKETGDKAPQSPSEQTLTKEELKNRELEKVQKEYAEKQKHEKEKGGTPSETPHPPATPTETDSASIASSASSRKSLGEEKKPSDKLAGLASLTADLKAVEGEAKAQMKVPVEGDKGNKQYKTLTRVRQYEKDGKMVTETVQRIVDVSSEDFRAAAKKEQQLRKLALQEMKALRREEQKQGAELMARIRLQWDQIDERFHTEEDECKKKYEADIENMSRQQKREMEKLELNQNNQLKQDLKHLKIDQEKQLKTFREMLKQDQKRLKKEIEKLPKATKKEEMRVRKEKLDLHQQNQERQFLAKQGQENVDFHRAKVEEHRKIIFNKEMEFLNKKHNLIRAWKSDEWEMEQTRIYNKHNLTKKQLKETFFLQRSQMANRHSKELDQHTRLYRTKEDDLRHRQDLERKRLPKIQRNELRTRVQAKRKQLRGERNKRESIVGGGLNASEKDKLREYEDKVRKQQAEDTNRMIGRHQQEENDLRQSADNELNELKQLQNEKRHMLVQSESEKLKEREVKHSTELNEWKESLAPRKRTLEAEFFRQKEEQREFYCQTSTDVYVADGQSGQNGVRSTPAAQRQASQTPSSPDVQGAGIY</sequence>
<dbReference type="AlphaFoldDB" id="A0A7M5UUE6"/>
<feature type="region of interest" description="Disordered" evidence="9">
    <location>
        <begin position="313"/>
        <end position="497"/>
    </location>
</feature>
<dbReference type="SMART" id="SM00220">
    <property type="entry name" value="S_TKc"/>
    <property type="match status" value="1"/>
</dbReference>
<dbReference type="SUPFAM" id="SSF56112">
    <property type="entry name" value="Protein kinase-like (PK-like)"/>
    <property type="match status" value="1"/>
</dbReference>
<dbReference type="PROSITE" id="PS50011">
    <property type="entry name" value="PROTEIN_KINASE_DOM"/>
    <property type="match status" value="1"/>
</dbReference>
<dbReference type="InterPro" id="IPR051585">
    <property type="entry name" value="STE20_Ser/Thr_Kinases"/>
</dbReference>
<feature type="compositionally biased region" description="Low complexity" evidence="9">
    <location>
        <begin position="468"/>
        <end position="482"/>
    </location>
</feature>